<proteinExistence type="predicted"/>
<evidence type="ECO:0000256" key="4">
    <source>
        <dbReference type="ARBA" id="ARBA00023015"/>
    </source>
</evidence>
<evidence type="ECO:0000256" key="8">
    <source>
        <dbReference type="PROSITE-ProRule" id="PRU00071"/>
    </source>
</evidence>
<evidence type="ECO:0000256" key="6">
    <source>
        <dbReference type="ARBA" id="ARBA00023163"/>
    </source>
</evidence>
<evidence type="ECO:0000256" key="5">
    <source>
        <dbReference type="ARBA" id="ARBA00023125"/>
    </source>
</evidence>
<dbReference type="GO" id="GO:0005634">
    <property type="term" value="C:nucleus"/>
    <property type="evidence" value="ECO:0007669"/>
    <property type="project" value="UniProtKB-SubCell"/>
</dbReference>
<dbReference type="PROSITE" id="PS01361">
    <property type="entry name" value="ZF_DOF_1"/>
    <property type="match status" value="1"/>
</dbReference>
<dbReference type="InterPro" id="IPR045174">
    <property type="entry name" value="Dof"/>
</dbReference>
<dbReference type="GO" id="GO:0003677">
    <property type="term" value="F:DNA binding"/>
    <property type="evidence" value="ECO:0007669"/>
    <property type="project" value="UniProtKB-UniRule"/>
</dbReference>
<keyword evidence="6 9" id="KW-0804">Transcription</keyword>
<dbReference type="OrthoDB" id="1927254at2759"/>
<evidence type="ECO:0000313" key="13">
    <source>
        <dbReference type="Proteomes" id="UP000554482"/>
    </source>
</evidence>
<keyword evidence="13" id="KW-1185">Reference proteome</keyword>
<keyword evidence="5 8" id="KW-0238">DNA-binding</keyword>
<dbReference type="Proteomes" id="UP000554482">
    <property type="component" value="Unassembled WGS sequence"/>
</dbReference>
<feature type="compositionally biased region" description="Polar residues" evidence="10">
    <location>
        <begin position="23"/>
        <end position="34"/>
    </location>
</feature>
<evidence type="ECO:0000256" key="7">
    <source>
        <dbReference type="ARBA" id="ARBA00023242"/>
    </source>
</evidence>
<dbReference type="PANTHER" id="PTHR31992:SF351">
    <property type="entry name" value="DOF ZINC FINGER PROTEIN"/>
    <property type="match status" value="1"/>
</dbReference>
<evidence type="ECO:0000259" key="11">
    <source>
        <dbReference type="PROSITE" id="PS50884"/>
    </source>
</evidence>
<comment type="function">
    <text evidence="9">Transcription factor that binds specifically to a 5'-AA[AG]G-3' consensus core sequence.</text>
</comment>
<keyword evidence="1 9" id="KW-0479">Metal-binding</keyword>
<evidence type="ECO:0000256" key="1">
    <source>
        <dbReference type="ARBA" id="ARBA00022723"/>
    </source>
</evidence>
<reference evidence="12 13" key="1">
    <citation type="submission" date="2020-06" db="EMBL/GenBank/DDBJ databases">
        <title>Transcriptomic and genomic resources for Thalictrum thalictroides and T. hernandezii: Facilitating candidate gene discovery in an emerging model plant lineage.</title>
        <authorList>
            <person name="Arias T."/>
            <person name="Riano-Pachon D.M."/>
            <person name="Di Stilio V.S."/>
        </authorList>
    </citation>
    <scope>NUCLEOTIDE SEQUENCE [LARGE SCALE GENOMIC DNA]</scope>
    <source>
        <strain evidence="13">cv. WT478/WT964</strain>
        <tissue evidence="12">Leaves</tissue>
    </source>
</reference>
<dbReference type="EMBL" id="JABWDY010008147">
    <property type="protein sequence ID" value="KAF5202415.1"/>
    <property type="molecule type" value="Genomic_DNA"/>
</dbReference>
<dbReference type="GO" id="GO:0008270">
    <property type="term" value="F:zinc ion binding"/>
    <property type="evidence" value="ECO:0007669"/>
    <property type="project" value="UniProtKB-KW"/>
</dbReference>
<dbReference type="GO" id="GO:0003700">
    <property type="term" value="F:DNA-binding transcription factor activity"/>
    <property type="evidence" value="ECO:0007669"/>
    <property type="project" value="UniProtKB-UniRule"/>
</dbReference>
<feature type="domain" description="Dof-type" evidence="11">
    <location>
        <begin position="68"/>
        <end position="122"/>
    </location>
</feature>
<keyword evidence="7 8" id="KW-0539">Nucleus</keyword>
<feature type="region of interest" description="Disordered" evidence="10">
    <location>
        <begin position="14"/>
        <end position="51"/>
    </location>
</feature>
<evidence type="ECO:0000313" key="12">
    <source>
        <dbReference type="EMBL" id="KAF5202415.1"/>
    </source>
</evidence>
<dbReference type="Pfam" id="PF02701">
    <property type="entry name" value="Zn_ribbon_Dof"/>
    <property type="match status" value="1"/>
</dbReference>
<evidence type="ECO:0000256" key="10">
    <source>
        <dbReference type="SAM" id="MobiDB-lite"/>
    </source>
</evidence>
<dbReference type="AlphaFoldDB" id="A0A7J6X0Q8"/>
<dbReference type="InterPro" id="IPR003851">
    <property type="entry name" value="Znf_Dof"/>
</dbReference>
<dbReference type="PROSITE" id="PS50884">
    <property type="entry name" value="ZF_DOF_2"/>
    <property type="match status" value="1"/>
</dbReference>
<comment type="caution">
    <text evidence="12">The sequence shown here is derived from an EMBL/GenBank/DDBJ whole genome shotgun (WGS) entry which is preliminary data.</text>
</comment>
<gene>
    <name evidence="12" type="ORF">FRX31_007998</name>
</gene>
<evidence type="ECO:0000256" key="9">
    <source>
        <dbReference type="RuleBase" id="RU369094"/>
    </source>
</evidence>
<evidence type="ECO:0000256" key="3">
    <source>
        <dbReference type="ARBA" id="ARBA00022833"/>
    </source>
</evidence>
<organism evidence="12 13">
    <name type="scientific">Thalictrum thalictroides</name>
    <name type="common">Rue-anemone</name>
    <name type="synonym">Anemone thalictroides</name>
    <dbReference type="NCBI Taxonomy" id="46969"/>
    <lineage>
        <taxon>Eukaryota</taxon>
        <taxon>Viridiplantae</taxon>
        <taxon>Streptophyta</taxon>
        <taxon>Embryophyta</taxon>
        <taxon>Tracheophyta</taxon>
        <taxon>Spermatophyta</taxon>
        <taxon>Magnoliopsida</taxon>
        <taxon>Ranunculales</taxon>
        <taxon>Ranunculaceae</taxon>
        <taxon>Thalictroideae</taxon>
        <taxon>Thalictrum</taxon>
    </lineage>
</organism>
<keyword evidence="2 8" id="KW-0863">Zinc-finger</keyword>
<protein>
    <recommendedName>
        <fullName evidence="9">Dof zinc finger protein</fullName>
    </recommendedName>
</protein>
<keyword evidence="3 9" id="KW-0862">Zinc</keyword>
<sequence length="328" mass="35836">MVFTSLPPYIDSINWHHEHPNHQPRNSNSENIQLQPPPPQSSMGVSARPGSMTNRARLAQLPQPEIALKCPRCESTNTKFCYFNNYSLSQPRHFCKTCRRYWTRGGALRSVPVGGGCRRNKRSKGIGSKLPVSCERPMCSTSNTSPLPFNSFNSDAISHMQPQSLPQFSFITSLHHFTDYGGGNMGMNFSAIQPPGLPTCSTGSVSDMGFHIRGSTGVTGTISNVGTQQWRSMQQFPFLAGLDPQTGLYPLGGEGAEASAYISEGGRLPGKPLASVLTQLASVKMEENRRLNLSRQFFGIQGNDHYWAAGNAWTDLSGFSVSPPLPPT</sequence>
<comment type="subcellular location">
    <subcellularLocation>
        <location evidence="8 9">Nucleus</location>
    </subcellularLocation>
</comment>
<dbReference type="PANTHER" id="PTHR31992">
    <property type="entry name" value="DOF ZINC FINGER PROTEIN DOF1.4-RELATED"/>
    <property type="match status" value="1"/>
</dbReference>
<keyword evidence="4 9" id="KW-0805">Transcription regulation</keyword>
<evidence type="ECO:0000256" key="2">
    <source>
        <dbReference type="ARBA" id="ARBA00022771"/>
    </source>
</evidence>
<accession>A0A7J6X0Q8</accession>
<name>A0A7J6X0Q8_THATH</name>